<evidence type="ECO:0000313" key="2">
    <source>
        <dbReference type="EMBL" id="ROL53822.1"/>
    </source>
</evidence>
<reference evidence="2 3" key="1">
    <citation type="submission" date="2018-10" db="EMBL/GenBank/DDBJ databases">
        <title>Genome assembly for a Yunnan-Guizhou Plateau 3E fish, Anabarilius grahami (Regan), and its evolutionary and genetic applications.</title>
        <authorList>
            <person name="Jiang W."/>
        </authorList>
    </citation>
    <scope>NUCLEOTIDE SEQUENCE [LARGE SCALE GENOMIC DNA]</scope>
    <source>
        <strain evidence="2">AG-KIZ</strain>
        <tissue evidence="2">Muscle</tissue>
    </source>
</reference>
<name>A0A3N0Z6A7_ANAGA</name>
<protein>
    <recommendedName>
        <fullName evidence="1">ZNRF-3 ectodomain domain-containing protein</fullName>
    </recommendedName>
</protein>
<organism evidence="2 3">
    <name type="scientific">Anabarilius grahami</name>
    <name type="common">Kanglang fish</name>
    <name type="synonym">Barilius grahami</name>
    <dbReference type="NCBI Taxonomy" id="495550"/>
    <lineage>
        <taxon>Eukaryota</taxon>
        <taxon>Metazoa</taxon>
        <taxon>Chordata</taxon>
        <taxon>Craniata</taxon>
        <taxon>Vertebrata</taxon>
        <taxon>Euteleostomi</taxon>
        <taxon>Actinopterygii</taxon>
        <taxon>Neopterygii</taxon>
        <taxon>Teleostei</taxon>
        <taxon>Ostariophysi</taxon>
        <taxon>Cypriniformes</taxon>
        <taxon>Xenocyprididae</taxon>
        <taxon>Xenocypridinae</taxon>
        <taxon>Xenocypridinae incertae sedis</taxon>
        <taxon>Anabarilius</taxon>
    </lineage>
</organism>
<feature type="non-terminal residue" evidence="2">
    <location>
        <position position="1"/>
    </location>
</feature>
<dbReference type="Proteomes" id="UP000281406">
    <property type="component" value="Unassembled WGS sequence"/>
</dbReference>
<dbReference type="InterPro" id="IPR040700">
    <property type="entry name" value="ZNRF-3_ecto"/>
</dbReference>
<gene>
    <name evidence="2" type="ORF">DPX16_9522</name>
</gene>
<accession>A0A3N0Z6A7</accession>
<evidence type="ECO:0000259" key="1">
    <source>
        <dbReference type="Pfam" id="PF18212"/>
    </source>
</evidence>
<dbReference type="Pfam" id="PF18212">
    <property type="entry name" value="ZNRF_3_ecto"/>
    <property type="match status" value="1"/>
</dbReference>
<dbReference type="OrthoDB" id="8062037at2759"/>
<feature type="domain" description="ZNRF-3 ectodomain" evidence="1">
    <location>
        <begin position="2"/>
        <end position="44"/>
    </location>
</feature>
<keyword evidence="3" id="KW-1185">Reference proteome</keyword>
<proteinExistence type="predicted"/>
<sequence>QSHPLSLCNTSEDERPETDFITIVKLESPESKVPQCQPLLDKINQMQMFLSEDIMDSDDRDSFRAEACA</sequence>
<dbReference type="Gene3D" id="3.50.30.30">
    <property type="match status" value="1"/>
</dbReference>
<comment type="caution">
    <text evidence="2">The sequence shown here is derived from an EMBL/GenBank/DDBJ whole genome shotgun (WGS) entry which is preliminary data.</text>
</comment>
<evidence type="ECO:0000313" key="3">
    <source>
        <dbReference type="Proteomes" id="UP000281406"/>
    </source>
</evidence>
<dbReference type="AlphaFoldDB" id="A0A3N0Z6A7"/>
<dbReference type="UniPathway" id="UPA00143"/>
<dbReference type="EMBL" id="RJVU01007700">
    <property type="protein sequence ID" value="ROL53822.1"/>
    <property type="molecule type" value="Genomic_DNA"/>
</dbReference>
<dbReference type="GO" id="GO:0016567">
    <property type="term" value="P:protein ubiquitination"/>
    <property type="evidence" value="ECO:0007669"/>
    <property type="project" value="UniProtKB-UniPathway"/>
</dbReference>